<sequence length="247" mass="28256">MSDAPIQNNMPYEGDGNVLFASPALSRRIIHSLQRGEHIDPFMGPEFRFLDRNQSDWEDFFAFLGYRLCRSDLGGESFFYLKPDSGMVKAERLSRGATFLGIFLAWHFVTEGVDGQESVPAADLAGRILSNFDFNMLVPVFLPVRGRGRQRAETEQNRDRMIDAIRTFLNELARYRFVELRPSVRAEWRDLLVYRLPGLQRFLEVSRNALLHQGSEATDLLGVVKTLWAGFETEPEIDDSDDVAEDE</sequence>
<dbReference type="EMBL" id="FORX01000008">
    <property type="protein sequence ID" value="SFJ86195.1"/>
    <property type="molecule type" value="Genomic_DNA"/>
</dbReference>
<dbReference type="RefSeq" id="WP_092374762.1">
    <property type="nucleotide sequence ID" value="NZ_FORX01000008.1"/>
</dbReference>
<evidence type="ECO:0000313" key="2">
    <source>
        <dbReference type="Proteomes" id="UP000198635"/>
    </source>
</evidence>
<keyword evidence="2" id="KW-1185">Reference proteome</keyword>
<dbReference type="Pfam" id="PF21980">
    <property type="entry name" value="MksE"/>
    <property type="match status" value="1"/>
</dbReference>
<dbReference type="InterPro" id="IPR042038">
    <property type="entry name" value="MukE_N"/>
</dbReference>
<protein>
    <submittedName>
        <fullName evidence="1">Chromosome partition protein MukE</fullName>
    </submittedName>
</protein>
<evidence type="ECO:0000313" key="1">
    <source>
        <dbReference type="EMBL" id="SFJ86195.1"/>
    </source>
</evidence>
<dbReference type="Gene3D" id="1.10.10.2250">
    <property type="match status" value="1"/>
</dbReference>
<name>A0A1I3UT99_9BACT</name>
<organism evidence="1 2">
    <name type="scientific">Desulfomicrobium apsheronum</name>
    <dbReference type="NCBI Taxonomy" id="52560"/>
    <lineage>
        <taxon>Bacteria</taxon>
        <taxon>Pseudomonadati</taxon>
        <taxon>Thermodesulfobacteriota</taxon>
        <taxon>Desulfovibrionia</taxon>
        <taxon>Desulfovibrionales</taxon>
        <taxon>Desulfomicrobiaceae</taxon>
        <taxon>Desulfomicrobium</taxon>
    </lineage>
</organism>
<dbReference type="Proteomes" id="UP000198635">
    <property type="component" value="Unassembled WGS sequence"/>
</dbReference>
<dbReference type="InterPro" id="IPR053841">
    <property type="entry name" value="MksE"/>
</dbReference>
<dbReference type="AlphaFoldDB" id="A0A1I3UT99"/>
<proteinExistence type="predicted"/>
<dbReference type="OrthoDB" id="5470277at2"/>
<reference evidence="2" key="1">
    <citation type="submission" date="2016-10" db="EMBL/GenBank/DDBJ databases">
        <authorList>
            <person name="Varghese N."/>
            <person name="Submissions S."/>
        </authorList>
    </citation>
    <scope>NUCLEOTIDE SEQUENCE [LARGE SCALE GENOMIC DNA]</scope>
    <source>
        <strain evidence="2">DSM 5918</strain>
    </source>
</reference>
<gene>
    <name evidence="1" type="ORF">SAMN04488082_108116</name>
</gene>
<dbReference type="STRING" id="52560.SAMN04488082_108116"/>
<accession>A0A1I3UT99</accession>